<evidence type="ECO:0000256" key="1">
    <source>
        <dbReference type="ARBA" id="ARBA00010617"/>
    </source>
</evidence>
<dbReference type="PANTHER" id="PTHR46696:SF1">
    <property type="entry name" value="CYTOCHROME P450 YJIB-RELATED"/>
    <property type="match status" value="1"/>
</dbReference>
<dbReference type="KEGG" id="sbae:DSM104329_03723"/>
<dbReference type="RefSeq" id="WP_259311365.1">
    <property type="nucleotide sequence ID" value="NZ_CP087164.1"/>
</dbReference>
<dbReference type="InterPro" id="IPR001128">
    <property type="entry name" value="Cyt_P450"/>
</dbReference>
<comment type="similarity">
    <text evidence="1">Belongs to the cytochrome P450 family.</text>
</comment>
<protein>
    <submittedName>
        <fullName evidence="2">Aromatic O-demethylase, cytochrome P450 subunit</fullName>
        <ecNumber evidence="2">1.14.14.-</ecNumber>
    </submittedName>
</protein>
<dbReference type="GO" id="GO:0016705">
    <property type="term" value="F:oxidoreductase activity, acting on paired donors, with incorporation or reduction of molecular oxygen"/>
    <property type="evidence" value="ECO:0007669"/>
    <property type="project" value="InterPro"/>
</dbReference>
<dbReference type="PRINTS" id="PR00359">
    <property type="entry name" value="BP450"/>
</dbReference>
<dbReference type="EC" id="1.14.14.-" evidence="2"/>
<gene>
    <name evidence="2" type="primary">gcoA_1</name>
    <name evidence="2" type="ORF">DSM104329_03723</name>
</gene>
<dbReference type="GO" id="GO:0005506">
    <property type="term" value="F:iron ion binding"/>
    <property type="evidence" value="ECO:0007669"/>
    <property type="project" value="InterPro"/>
</dbReference>
<evidence type="ECO:0000313" key="2">
    <source>
        <dbReference type="EMBL" id="UGS37308.1"/>
    </source>
</evidence>
<dbReference type="PANTHER" id="PTHR46696">
    <property type="entry name" value="P450, PUTATIVE (EUROFUNG)-RELATED"/>
    <property type="match status" value="1"/>
</dbReference>
<dbReference type="Pfam" id="PF00067">
    <property type="entry name" value="p450"/>
    <property type="match status" value="1"/>
</dbReference>
<name>A0A9E6Y025_9ACTN</name>
<dbReference type="EMBL" id="CP087164">
    <property type="protein sequence ID" value="UGS37308.1"/>
    <property type="molecule type" value="Genomic_DNA"/>
</dbReference>
<keyword evidence="2" id="KW-0560">Oxidoreductase</keyword>
<accession>A0A9E6Y025</accession>
<dbReference type="GO" id="GO:0020037">
    <property type="term" value="F:heme binding"/>
    <property type="evidence" value="ECO:0007669"/>
    <property type="project" value="InterPro"/>
</dbReference>
<dbReference type="Proteomes" id="UP001162834">
    <property type="component" value="Chromosome"/>
</dbReference>
<organism evidence="2 3">
    <name type="scientific">Capillimicrobium parvum</name>
    <dbReference type="NCBI Taxonomy" id="2884022"/>
    <lineage>
        <taxon>Bacteria</taxon>
        <taxon>Bacillati</taxon>
        <taxon>Actinomycetota</taxon>
        <taxon>Thermoleophilia</taxon>
        <taxon>Solirubrobacterales</taxon>
        <taxon>Capillimicrobiaceae</taxon>
        <taxon>Capillimicrobium</taxon>
    </lineage>
</organism>
<evidence type="ECO:0000313" key="3">
    <source>
        <dbReference type="Proteomes" id="UP001162834"/>
    </source>
</evidence>
<proteinExistence type="inferred from homology"/>
<sequence>MRSTVNWIDDITPDSLHADPYPAYARLRDEAPVAWLPWANAWLVTRWDECWTAGTDTDRFASAANHPTLNRVFGEPNILATSGDEHRDLRDGVDPLLRPRAVNGYIDDLVRPVALERLSALEGRGEAELMSEFFEPVSVRGLGDLLGLGVDDDTLRRWFHELNVGISSSELDPAKLARADAVTTEIEERIVPLLERLTREPDESMLSHMLHGGRPEGDPRTPAQVLPSLKVILLGGMQEPGHAAGSTMLGLLGRSDDQLARVAADVSLVPTAVTEGLRWIAPIGWTERQAACDLELDGVSIPEGDVVEIVLSSANRDPARFERPDEFDIDRPRQSHMSFGNGEHFCSGHYFSRQLERIALEELLPALPGLRLDPDREPVVTGFAFRAPKQLYVRWDA</sequence>
<dbReference type="AlphaFoldDB" id="A0A9E6Y025"/>
<reference evidence="2" key="1">
    <citation type="journal article" date="2022" name="Int. J. Syst. Evol. Microbiol.">
        <title>Pseudomonas aegrilactucae sp. nov. and Pseudomonas morbosilactucae sp. nov., pathogens causing bacterial rot of lettuce in Japan.</title>
        <authorList>
            <person name="Sawada H."/>
            <person name="Fujikawa T."/>
            <person name="Satou M."/>
        </authorList>
    </citation>
    <scope>NUCLEOTIDE SEQUENCE</scope>
    <source>
        <strain evidence="2">0166_1</strain>
    </source>
</reference>
<dbReference type="Gene3D" id="1.10.630.10">
    <property type="entry name" value="Cytochrome P450"/>
    <property type="match status" value="1"/>
</dbReference>
<dbReference type="InterPro" id="IPR002397">
    <property type="entry name" value="Cyt_P450_B"/>
</dbReference>
<dbReference type="InterPro" id="IPR036396">
    <property type="entry name" value="Cyt_P450_sf"/>
</dbReference>
<dbReference type="SUPFAM" id="SSF48264">
    <property type="entry name" value="Cytochrome P450"/>
    <property type="match status" value="1"/>
</dbReference>
<dbReference type="GO" id="GO:0004497">
    <property type="term" value="F:monooxygenase activity"/>
    <property type="evidence" value="ECO:0007669"/>
    <property type="project" value="InterPro"/>
</dbReference>
<keyword evidence="3" id="KW-1185">Reference proteome</keyword>